<keyword evidence="3" id="KW-1185">Reference proteome</keyword>
<accession>A0A6G1DH80</accession>
<feature type="region of interest" description="Disordered" evidence="1">
    <location>
        <begin position="1"/>
        <end position="38"/>
    </location>
</feature>
<reference evidence="2 3" key="1">
    <citation type="submission" date="2019-11" db="EMBL/GenBank/DDBJ databases">
        <title>Whole genome sequence of Oryza granulata.</title>
        <authorList>
            <person name="Li W."/>
        </authorList>
    </citation>
    <scope>NUCLEOTIDE SEQUENCE [LARGE SCALE GENOMIC DNA]</scope>
    <source>
        <strain evidence="3">cv. Menghai</strain>
        <tissue evidence="2">Leaf</tissue>
    </source>
</reference>
<gene>
    <name evidence="2" type="ORF">E2562_012269</name>
</gene>
<evidence type="ECO:0000313" key="3">
    <source>
        <dbReference type="Proteomes" id="UP000479710"/>
    </source>
</evidence>
<organism evidence="2 3">
    <name type="scientific">Oryza meyeriana var. granulata</name>
    <dbReference type="NCBI Taxonomy" id="110450"/>
    <lineage>
        <taxon>Eukaryota</taxon>
        <taxon>Viridiplantae</taxon>
        <taxon>Streptophyta</taxon>
        <taxon>Embryophyta</taxon>
        <taxon>Tracheophyta</taxon>
        <taxon>Spermatophyta</taxon>
        <taxon>Magnoliopsida</taxon>
        <taxon>Liliopsida</taxon>
        <taxon>Poales</taxon>
        <taxon>Poaceae</taxon>
        <taxon>BOP clade</taxon>
        <taxon>Oryzoideae</taxon>
        <taxon>Oryzeae</taxon>
        <taxon>Oryzinae</taxon>
        <taxon>Oryza</taxon>
        <taxon>Oryza meyeriana</taxon>
    </lineage>
</organism>
<dbReference type="EMBL" id="SPHZ02000006">
    <property type="protein sequence ID" value="KAF0911761.1"/>
    <property type="molecule type" value="Genomic_DNA"/>
</dbReference>
<sequence length="96" mass="10271">MSVEQRSSIGGEGGSAFGDGRQSTGKEKRLDGRTVARRRMWMGGADSAADVEGRRAARRSRGFCGGGLGLGDEVASRICALRWAQPRREREEGDSA</sequence>
<proteinExistence type="predicted"/>
<protein>
    <submittedName>
        <fullName evidence="2">Uncharacterized protein</fullName>
    </submittedName>
</protein>
<dbReference type="Proteomes" id="UP000479710">
    <property type="component" value="Unassembled WGS sequence"/>
</dbReference>
<comment type="caution">
    <text evidence="2">The sequence shown here is derived from an EMBL/GenBank/DDBJ whole genome shotgun (WGS) entry which is preliminary data.</text>
</comment>
<feature type="compositionally biased region" description="Basic and acidic residues" evidence="1">
    <location>
        <begin position="24"/>
        <end position="34"/>
    </location>
</feature>
<evidence type="ECO:0000313" key="2">
    <source>
        <dbReference type="EMBL" id="KAF0911761.1"/>
    </source>
</evidence>
<dbReference type="AlphaFoldDB" id="A0A6G1DH80"/>
<evidence type="ECO:0000256" key="1">
    <source>
        <dbReference type="SAM" id="MobiDB-lite"/>
    </source>
</evidence>
<name>A0A6G1DH80_9ORYZ</name>